<proteinExistence type="predicted"/>
<reference evidence="2" key="1">
    <citation type="submission" date="2022-08" db="UniProtKB">
        <authorList>
            <consortium name="EnsemblMetazoa"/>
        </authorList>
    </citation>
    <scope>IDENTIFICATION</scope>
    <source>
        <strain evidence="2">Dongola</strain>
    </source>
</reference>
<accession>A0A499FSW3</accession>
<dbReference type="EMBL" id="APCN01001520">
    <property type="status" value="NOT_ANNOTATED_CDS"/>
    <property type="molecule type" value="Genomic_DNA"/>
</dbReference>
<evidence type="ECO:0000313" key="3">
    <source>
        <dbReference type="Proteomes" id="UP000075840"/>
    </source>
</evidence>
<dbReference type="KEGG" id="aara:120897644"/>
<dbReference type="GeneID" id="120897644"/>
<dbReference type="EnsemblMetazoa" id="AARA018088-RA">
    <property type="protein sequence ID" value="AARA018088-PA"/>
    <property type="gene ID" value="AARA018088"/>
</dbReference>
<organism evidence="2 3">
    <name type="scientific">Anopheles arabiensis</name>
    <name type="common">Mosquito</name>
    <dbReference type="NCBI Taxonomy" id="7173"/>
    <lineage>
        <taxon>Eukaryota</taxon>
        <taxon>Metazoa</taxon>
        <taxon>Ecdysozoa</taxon>
        <taxon>Arthropoda</taxon>
        <taxon>Hexapoda</taxon>
        <taxon>Insecta</taxon>
        <taxon>Pterygota</taxon>
        <taxon>Neoptera</taxon>
        <taxon>Endopterygota</taxon>
        <taxon>Diptera</taxon>
        <taxon>Nematocera</taxon>
        <taxon>Culicoidea</taxon>
        <taxon>Culicidae</taxon>
        <taxon>Anophelinae</taxon>
        <taxon>Anopheles</taxon>
    </lineage>
</organism>
<feature type="compositionally biased region" description="Pro residues" evidence="1">
    <location>
        <begin position="139"/>
        <end position="150"/>
    </location>
</feature>
<protein>
    <submittedName>
        <fullName evidence="2">Uncharacterized protein</fullName>
    </submittedName>
</protein>
<dbReference type="RefSeq" id="XP_040158586.1">
    <property type="nucleotide sequence ID" value="XM_040302652.1"/>
</dbReference>
<dbReference type="VEuPathDB" id="VectorBase:AARA21_001640"/>
<feature type="region of interest" description="Disordered" evidence="1">
    <location>
        <begin position="134"/>
        <end position="155"/>
    </location>
</feature>
<sequence length="234" mass="27316">MAENRVNATSEQIEKLISLIASNKQIVTSRSLGTAKYWNAVANELNALGPPIHNRNELKEIWYDYCDTLKDQLVDNYVKNKDAGKYPWDLTNFTPLEKHVIDMMCMVKSLQPIPNTRALGLPHMSPVKFVSYEVQPQPSQEPVPPEPQPQPETKTTVGCVRNRRHRYRSLAELQLLELRKLTKVNRKLCLLKQKELKVKNKQLLLMKQRLKMDFEIAQKRLEWDREMAGVYKYK</sequence>
<evidence type="ECO:0000313" key="2">
    <source>
        <dbReference type="EnsemblMetazoa" id="AARA018088-PA"/>
    </source>
</evidence>
<dbReference type="Proteomes" id="UP000075840">
    <property type="component" value="Unassembled WGS sequence"/>
</dbReference>
<keyword evidence="3" id="KW-1185">Reference proteome</keyword>
<dbReference type="VEuPathDB" id="VectorBase:AARA018088"/>
<dbReference type="AlphaFoldDB" id="A0A499FSW3"/>
<evidence type="ECO:0000256" key="1">
    <source>
        <dbReference type="SAM" id="MobiDB-lite"/>
    </source>
</evidence>
<name>A0A499FSW3_ANOAR</name>
<dbReference type="RefSeq" id="XP_040158587.1">
    <property type="nucleotide sequence ID" value="XM_040302653.1"/>
</dbReference>